<gene>
    <name evidence="2" type="ordered locus">Mpe_A0253</name>
</gene>
<accession>A2SCC6</accession>
<protein>
    <submittedName>
        <fullName evidence="2">Uncharacterized protein</fullName>
    </submittedName>
</protein>
<dbReference type="AlphaFoldDB" id="A2SCC6"/>
<dbReference type="Proteomes" id="UP000000366">
    <property type="component" value="Chromosome"/>
</dbReference>
<sequence length="128" mass="13761">MNRNDPEGAVRRLPAELSDDDVDPGTLPSAEALLAGTLALMTGVVERAALAQPLAAHGQSLLMAAKVRRQLGCLSHHPQLSEGFRLTLHRLLGHWDRLMPTAEVADAVGVDPAEAAQRLWHRAPGQLQ</sequence>
<evidence type="ECO:0000256" key="1">
    <source>
        <dbReference type="SAM" id="MobiDB-lite"/>
    </source>
</evidence>
<organism evidence="2 3">
    <name type="scientific">Methylibium petroleiphilum (strain ATCC BAA-1232 / LMG 22953 / PM1)</name>
    <dbReference type="NCBI Taxonomy" id="420662"/>
    <lineage>
        <taxon>Bacteria</taxon>
        <taxon>Pseudomonadati</taxon>
        <taxon>Pseudomonadota</taxon>
        <taxon>Betaproteobacteria</taxon>
        <taxon>Burkholderiales</taxon>
        <taxon>Sphaerotilaceae</taxon>
        <taxon>Methylibium</taxon>
    </lineage>
</organism>
<feature type="region of interest" description="Disordered" evidence="1">
    <location>
        <begin position="1"/>
        <end position="24"/>
    </location>
</feature>
<dbReference type="EMBL" id="CP000555">
    <property type="protein sequence ID" value="ABM93215.1"/>
    <property type="molecule type" value="Genomic_DNA"/>
</dbReference>
<name>A2SCC6_METPP</name>
<evidence type="ECO:0000313" key="3">
    <source>
        <dbReference type="Proteomes" id="UP000000366"/>
    </source>
</evidence>
<evidence type="ECO:0000313" key="2">
    <source>
        <dbReference type="EMBL" id="ABM93215.1"/>
    </source>
</evidence>
<dbReference type="RefSeq" id="WP_011827854.1">
    <property type="nucleotide sequence ID" value="NC_008825.1"/>
</dbReference>
<dbReference type="KEGG" id="mpt:Mpe_A0253"/>
<keyword evidence="3" id="KW-1185">Reference proteome</keyword>
<reference evidence="2 3" key="1">
    <citation type="journal article" date="2007" name="J. Bacteriol.">
        <title>Whole-genome analysis of the methyl tert-butyl ether-degrading beta-proteobacterium Methylibium petroleiphilum PM1.</title>
        <authorList>
            <person name="Kane S.R."/>
            <person name="Chakicherla A.Y."/>
            <person name="Chain P.S.G."/>
            <person name="Schmidt R."/>
            <person name="Shin M.W."/>
            <person name="Legler T.C."/>
            <person name="Scow K.M."/>
            <person name="Larimer F.W."/>
            <person name="Lucas S.M."/>
            <person name="Richardson P.M."/>
            <person name="Hristova K.R."/>
        </authorList>
    </citation>
    <scope>NUCLEOTIDE SEQUENCE [LARGE SCALE GENOMIC DNA]</scope>
    <source>
        <strain evidence="3">ATCC BAA-1232 / LMG 22953 / PM1</strain>
    </source>
</reference>
<dbReference type="HOGENOM" id="CLU_2056213_0_0_4"/>
<feature type="compositionally biased region" description="Basic and acidic residues" evidence="1">
    <location>
        <begin position="1"/>
        <end position="14"/>
    </location>
</feature>
<proteinExistence type="predicted"/>